<dbReference type="InterPro" id="IPR003593">
    <property type="entry name" value="AAA+_ATPase"/>
</dbReference>
<evidence type="ECO:0000259" key="3">
    <source>
        <dbReference type="PROSITE" id="PS50893"/>
    </source>
</evidence>
<keyword evidence="2 4" id="KW-0067">ATP-binding</keyword>
<keyword evidence="5" id="KW-1185">Reference proteome</keyword>
<dbReference type="GO" id="GO:0005524">
    <property type="term" value="F:ATP binding"/>
    <property type="evidence" value="ECO:0007669"/>
    <property type="project" value="UniProtKB-KW"/>
</dbReference>
<dbReference type="SUPFAM" id="SSF52540">
    <property type="entry name" value="P-loop containing nucleoside triphosphate hydrolases"/>
    <property type="match status" value="1"/>
</dbReference>
<gene>
    <name evidence="4" type="ORF">L1F29_07095</name>
</gene>
<dbReference type="PANTHER" id="PTHR43423">
    <property type="entry name" value="ABC TRANSPORTER I FAMILY MEMBER 17"/>
    <property type="match status" value="1"/>
</dbReference>
<evidence type="ECO:0000256" key="2">
    <source>
        <dbReference type="ARBA" id="ARBA00022840"/>
    </source>
</evidence>
<dbReference type="InterPro" id="IPR027417">
    <property type="entry name" value="P-loop_NTPase"/>
</dbReference>
<accession>A0ABY5SDH4</accession>
<name>A0ABY5SDH4_9BACL</name>
<keyword evidence="1" id="KW-0547">Nucleotide-binding</keyword>
<dbReference type="EMBL" id="CP091430">
    <property type="protein sequence ID" value="UVI31580.1"/>
    <property type="molecule type" value="Genomic_DNA"/>
</dbReference>
<protein>
    <submittedName>
        <fullName evidence="4">ATP-binding cassette domain-containing protein</fullName>
    </submittedName>
</protein>
<sequence>MTVLLAMENITKHRQDDASKILFERITAEIAAGQHVALLGGSGQGKSTLLRIIARLERCDAGEIALHSKPIAAWKPQDWRRKVCYVAQQAVMLPGTVEQNLRTASELHGLPFHEALAKRCMEAVGLGAVDWQKPAADLSGGEKQRTALVRAMLLSPDVLLLDEVTASLDPGSKRLVERCLSEWAAQEEKALIWVTHDLEQAKQVSDTVWFMAEGKLLEHCETAVFFDCPSTDQARRYLQQSRKEEESV</sequence>
<feature type="domain" description="ABC transporter" evidence="3">
    <location>
        <begin position="5"/>
        <end position="238"/>
    </location>
</feature>
<evidence type="ECO:0000256" key="1">
    <source>
        <dbReference type="ARBA" id="ARBA00022741"/>
    </source>
</evidence>
<dbReference type="SMART" id="SM00382">
    <property type="entry name" value="AAA"/>
    <property type="match status" value="1"/>
</dbReference>
<evidence type="ECO:0000313" key="4">
    <source>
        <dbReference type="EMBL" id="UVI31580.1"/>
    </source>
</evidence>
<dbReference type="Proteomes" id="UP001057877">
    <property type="component" value="Chromosome"/>
</dbReference>
<dbReference type="Pfam" id="PF00005">
    <property type="entry name" value="ABC_tran"/>
    <property type="match status" value="1"/>
</dbReference>
<dbReference type="RefSeq" id="WP_258387642.1">
    <property type="nucleotide sequence ID" value="NZ_CP091430.1"/>
</dbReference>
<proteinExistence type="predicted"/>
<dbReference type="PROSITE" id="PS50893">
    <property type="entry name" value="ABC_TRANSPORTER_2"/>
    <property type="match status" value="1"/>
</dbReference>
<dbReference type="PANTHER" id="PTHR43423:SF1">
    <property type="entry name" value="ABC TRANSPORTER I FAMILY MEMBER 17"/>
    <property type="match status" value="1"/>
</dbReference>
<evidence type="ECO:0000313" key="5">
    <source>
        <dbReference type="Proteomes" id="UP001057877"/>
    </source>
</evidence>
<organism evidence="4 5">
    <name type="scientific">Paenibacillus spongiae</name>
    <dbReference type="NCBI Taxonomy" id="2909671"/>
    <lineage>
        <taxon>Bacteria</taxon>
        <taxon>Bacillati</taxon>
        <taxon>Bacillota</taxon>
        <taxon>Bacilli</taxon>
        <taxon>Bacillales</taxon>
        <taxon>Paenibacillaceae</taxon>
        <taxon>Paenibacillus</taxon>
    </lineage>
</organism>
<dbReference type="InterPro" id="IPR003439">
    <property type="entry name" value="ABC_transporter-like_ATP-bd"/>
</dbReference>
<dbReference type="Gene3D" id="3.40.50.300">
    <property type="entry name" value="P-loop containing nucleotide triphosphate hydrolases"/>
    <property type="match status" value="1"/>
</dbReference>
<reference evidence="4" key="1">
    <citation type="submission" date="2022-01" db="EMBL/GenBank/DDBJ databases">
        <title>Paenibacillus spongiae sp. nov., isolated from marine sponge.</title>
        <authorList>
            <person name="Li Z."/>
            <person name="Zhang M."/>
        </authorList>
    </citation>
    <scope>NUCLEOTIDE SEQUENCE</scope>
    <source>
        <strain evidence="4">PHS-Z3</strain>
    </source>
</reference>